<gene>
    <name evidence="4" type="ORF">HMPREF1541_02087</name>
</gene>
<dbReference type="GO" id="GO:0006283">
    <property type="term" value="P:transcription-coupled nucleotide-excision repair"/>
    <property type="evidence" value="ECO:0007669"/>
    <property type="project" value="EnsemblFungi"/>
</dbReference>
<sequence length="149" mass="16582">MPEQSDEAAWWFQAVYSAIQQVPHGKVTSYGHIAKLLGYPKRARQVGVCLKHLPSYDASQPDQYSFHDQNVPWQRIINSKGGISARGDNGLAASRQVQRLRDEGVQVTDARGIEEAHVDLGSYGWFPSRLPNDSDDELSDAEIKSEESA</sequence>
<dbReference type="SUPFAM" id="SSF46767">
    <property type="entry name" value="Methylated DNA-protein cysteine methyltransferase, C-terminal domain"/>
    <property type="match status" value="1"/>
</dbReference>
<dbReference type="STRING" id="1220924.W2S4R4"/>
<dbReference type="InterPro" id="IPR014048">
    <property type="entry name" value="MethylDNA_cys_MeTrfase_DNA-bd"/>
</dbReference>
<dbReference type="GO" id="GO:0003824">
    <property type="term" value="F:catalytic activity"/>
    <property type="evidence" value="ECO:0007669"/>
    <property type="project" value="InterPro"/>
</dbReference>
<dbReference type="CDD" id="cd06445">
    <property type="entry name" value="ATase"/>
    <property type="match status" value="1"/>
</dbReference>
<dbReference type="OrthoDB" id="2548197at2759"/>
<evidence type="ECO:0000313" key="5">
    <source>
        <dbReference type="Proteomes" id="UP000030752"/>
    </source>
</evidence>
<evidence type="ECO:0000256" key="2">
    <source>
        <dbReference type="SAM" id="MobiDB-lite"/>
    </source>
</evidence>
<dbReference type="GeneID" id="19969426"/>
<protein>
    <recommendedName>
        <fullName evidence="3">Methylated-DNA-[protein]-cysteine S-methyltransferase DNA binding domain-containing protein</fullName>
    </recommendedName>
</protein>
<dbReference type="InterPro" id="IPR036388">
    <property type="entry name" value="WH-like_DNA-bd_sf"/>
</dbReference>
<dbReference type="Pfam" id="PF01035">
    <property type="entry name" value="DNA_binding_1"/>
    <property type="match status" value="1"/>
</dbReference>
<dbReference type="GO" id="GO:0070911">
    <property type="term" value="P:global genome nucleotide-excision repair"/>
    <property type="evidence" value="ECO:0007669"/>
    <property type="project" value="EnsemblFungi"/>
</dbReference>
<dbReference type="RefSeq" id="XP_008714665.1">
    <property type="nucleotide sequence ID" value="XM_008716443.1"/>
</dbReference>
<feature type="domain" description="Methylated-DNA-[protein]-cysteine S-methyltransferase DNA binding" evidence="3">
    <location>
        <begin position="12"/>
        <end position="105"/>
    </location>
</feature>
<evidence type="ECO:0000313" key="4">
    <source>
        <dbReference type="EMBL" id="ETN42929.1"/>
    </source>
</evidence>
<accession>W2S4R4</accession>
<name>W2S4R4_CYPE1</name>
<dbReference type="AlphaFoldDB" id="W2S4R4"/>
<dbReference type="InParanoid" id="W2S4R4"/>
<keyword evidence="5" id="KW-1185">Reference proteome</keyword>
<keyword evidence="1" id="KW-0227">DNA damage</keyword>
<dbReference type="PANTHER" id="PTHR42942">
    <property type="entry name" value="6-O-METHYLGUANINE DNA METHYLTRANSFERASE"/>
    <property type="match status" value="1"/>
</dbReference>
<dbReference type="GO" id="GO:0032132">
    <property type="term" value="F:O6-alkylguanine-DNA binding"/>
    <property type="evidence" value="ECO:0007669"/>
    <property type="project" value="EnsemblFungi"/>
</dbReference>
<dbReference type="InterPro" id="IPR052520">
    <property type="entry name" value="ATL_DNA_repair"/>
</dbReference>
<evidence type="ECO:0000259" key="3">
    <source>
        <dbReference type="Pfam" id="PF01035"/>
    </source>
</evidence>
<dbReference type="Gene3D" id="1.10.10.10">
    <property type="entry name" value="Winged helix-like DNA-binding domain superfamily/Winged helix DNA-binding domain"/>
    <property type="match status" value="1"/>
</dbReference>
<organism evidence="4 5">
    <name type="scientific">Cyphellophora europaea (strain CBS 101466)</name>
    <name type="common">Phialophora europaea</name>
    <dbReference type="NCBI Taxonomy" id="1220924"/>
    <lineage>
        <taxon>Eukaryota</taxon>
        <taxon>Fungi</taxon>
        <taxon>Dikarya</taxon>
        <taxon>Ascomycota</taxon>
        <taxon>Pezizomycotina</taxon>
        <taxon>Eurotiomycetes</taxon>
        <taxon>Chaetothyriomycetidae</taxon>
        <taxon>Chaetothyriales</taxon>
        <taxon>Cyphellophoraceae</taxon>
        <taxon>Cyphellophora</taxon>
    </lineage>
</organism>
<dbReference type="EMBL" id="KB822718">
    <property type="protein sequence ID" value="ETN42929.1"/>
    <property type="molecule type" value="Genomic_DNA"/>
</dbReference>
<proteinExistence type="predicted"/>
<dbReference type="VEuPathDB" id="FungiDB:HMPREF1541_02087"/>
<dbReference type="eggNOG" id="KOG4062">
    <property type="taxonomic scope" value="Eukaryota"/>
</dbReference>
<dbReference type="PANTHER" id="PTHR42942:SF1">
    <property type="entry name" value="ALKYLTRANSFERASE-LIKE PROTEIN 1"/>
    <property type="match status" value="1"/>
</dbReference>
<dbReference type="InterPro" id="IPR036217">
    <property type="entry name" value="MethylDNA_cys_MeTrfase_DNAb"/>
</dbReference>
<dbReference type="HOGENOM" id="CLU_000445_52_5_1"/>
<reference evidence="4 5" key="1">
    <citation type="submission" date="2013-03" db="EMBL/GenBank/DDBJ databases">
        <title>The Genome Sequence of Phialophora europaea CBS 101466.</title>
        <authorList>
            <consortium name="The Broad Institute Genomics Platform"/>
            <person name="Cuomo C."/>
            <person name="de Hoog S."/>
            <person name="Gorbushina A."/>
            <person name="Walker B."/>
            <person name="Young S.K."/>
            <person name="Zeng Q."/>
            <person name="Gargeya S."/>
            <person name="Fitzgerald M."/>
            <person name="Haas B."/>
            <person name="Abouelleil A."/>
            <person name="Allen A.W."/>
            <person name="Alvarado L."/>
            <person name="Arachchi H.M."/>
            <person name="Berlin A.M."/>
            <person name="Chapman S.B."/>
            <person name="Gainer-Dewar J."/>
            <person name="Goldberg J."/>
            <person name="Griggs A."/>
            <person name="Gujja S."/>
            <person name="Hansen M."/>
            <person name="Howarth C."/>
            <person name="Imamovic A."/>
            <person name="Ireland A."/>
            <person name="Larimer J."/>
            <person name="McCowan C."/>
            <person name="Murphy C."/>
            <person name="Pearson M."/>
            <person name="Poon T.W."/>
            <person name="Priest M."/>
            <person name="Roberts A."/>
            <person name="Saif S."/>
            <person name="Shea T."/>
            <person name="Sisk P."/>
            <person name="Sykes S."/>
            <person name="Wortman J."/>
            <person name="Nusbaum C."/>
            <person name="Birren B."/>
        </authorList>
    </citation>
    <scope>NUCLEOTIDE SEQUENCE [LARGE SCALE GENOMIC DNA]</scope>
    <source>
        <strain evidence="4 5">CBS 101466</strain>
    </source>
</reference>
<evidence type="ECO:0000256" key="1">
    <source>
        <dbReference type="ARBA" id="ARBA00022763"/>
    </source>
</evidence>
<feature type="region of interest" description="Disordered" evidence="2">
    <location>
        <begin position="125"/>
        <end position="149"/>
    </location>
</feature>
<dbReference type="Proteomes" id="UP000030752">
    <property type="component" value="Unassembled WGS sequence"/>
</dbReference>